<dbReference type="EMBL" id="WBMO01000001">
    <property type="protein sequence ID" value="MDV2477090.1"/>
    <property type="molecule type" value="Genomic_DNA"/>
</dbReference>
<dbReference type="Proteomes" id="UP001275440">
    <property type="component" value="Unassembled WGS sequence"/>
</dbReference>
<gene>
    <name evidence="2" type="ORF">F8M49_20345</name>
</gene>
<accession>A0ABU3WSU7</accession>
<evidence type="ECO:0000313" key="2">
    <source>
        <dbReference type="EMBL" id="MDV2477090.1"/>
    </source>
</evidence>
<sequence>MNELTKLAYDFPAEHAYRHRLGEDGRESLAHMLLMPEHGIAGFVYPTMRAEGNAKGRAYLFGPALPEPVTEEIEAPLVAGMDFSDWRVGPLRMAVREAHKTVDLNWSGERINLQGRYEALHPPYAFSMHPDGNPPYYGDDRTEQHGRFTADLTVDGKQVQHEGFLIRDHSWGPRVWGLNQHHKWIHAVTPSCSVHLFEMQSFGQVHQHGYVYRDGTLAHVRSVRYDVHFDASMLQQEIRAEIVDDEARRVLVESTRFAGIQLDAWDPNVYLNEAALEVSIAGETGTGWAEFCWNRNYFDFAHPYVSKYGPQRSNSGAGDDSLAE</sequence>
<proteinExistence type="predicted"/>
<comment type="caution">
    <text evidence="2">The sequence shown here is derived from an EMBL/GenBank/DDBJ whole genome shotgun (WGS) entry which is preliminary data.</text>
</comment>
<feature type="domain" description="DUF7064" evidence="1">
    <location>
        <begin position="176"/>
        <end position="295"/>
    </location>
</feature>
<protein>
    <recommendedName>
        <fullName evidence="1">DUF7064 domain-containing protein</fullName>
    </recommendedName>
</protein>
<dbReference type="Pfam" id="PF23212">
    <property type="entry name" value="DUF7064"/>
    <property type="match status" value="1"/>
</dbReference>
<organism evidence="2 3">
    <name type="scientific">Rhodococcus zopfii</name>
    <dbReference type="NCBI Taxonomy" id="43772"/>
    <lineage>
        <taxon>Bacteria</taxon>
        <taxon>Bacillati</taxon>
        <taxon>Actinomycetota</taxon>
        <taxon>Actinomycetes</taxon>
        <taxon>Mycobacteriales</taxon>
        <taxon>Nocardiaceae</taxon>
        <taxon>Rhodococcus</taxon>
    </lineage>
</organism>
<reference evidence="2 3" key="1">
    <citation type="submission" date="2019-10" db="EMBL/GenBank/DDBJ databases">
        <title>Draft Genome Assembly of Rhodococcus zopfii DSM44189.</title>
        <authorList>
            <person name="Sutton J.M."/>
            <person name="Akob D.M."/>
            <person name="Bushman T.J."/>
        </authorList>
    </citation>
    <scope>NUCLEOTIDE SEQUENCE [LARGE SCALE GENOMIC DNA]</scope>
    <source>
        <strain evidence="2 3">DSM 44189</strain>
    </source>
</reference>
<dbReference type="InterPro" id="IPR055492">
    <property type="entry name" value="DUF7064"/>
</dbReference>
<dbReference type="SUPFAM" id="SSF159245">
    <property type="entry name" value="AttH-like"/>
    <property type="match status" value="1"/>
</dbReference>
<evidence type="ECO:0000313" key="3">
    <source>
        <dbReference type="Proteomes" id="UP001275440"/>
    </source>
</evidence>
<keyword evidence="3" id="KW-1185">Reference proteome</keyword>
<evidence type="ECO:0000259" key="1">
    <source>
        <dbReference type="Pfam" id="PF23212"/>
    </source>
</evidence>
<name>A0ABU3WSU7_9NOCA</name>